<keyword evidence="10" id="KW-1185">Reference proteome</keyword>
<evidence type="ECO:0000256" key="1">
    <source>
        <dbReference type="ARBA" id="ARBA00004141"/>
    </source>
</evidence>
<dbReference type="PANTHER" id="PTHR32322">
    <property type="entry name" value="INNER MEMBRANE TRANSPORTER"/>
    <property type="match status" value="1"/>
</dbReference>
<feature type="transmembrane region" description="Helical" evidence="7">
    <location>
        <begin position="250"/>
        <end position="266"/>
    </location>
</feature>
<evidence type="ECO:0000256" key="5">
    <source>
        <dbReference type="ARBA" id="ARBA00023136"/>
    </source>
</evidence>
<evidence type="ECO:0000313" key="10">
    <source>
        <dbReference type="Proteomes" id="UP000049855"/>
    </source>
</evidence>
<evidence type="ECO:0000256" key="6">
    <source>
        <dbReference type="SAM" id="MobiDB-lite"/>
    </source>
</evidence>
<evidence type="ECO:0000256" key="3">
    <source>
        <dbReference type="ARBA" id="ARBA00022692"/>
    </source>
</evidence>
<feature type="domain" description="EamA" evidence="8">
    <location>
        <begin position="161"/>
        <end position="288"/>
    </location>
</feature>
<name>A0A0U1L4K9_9FIRM</name>
<dbReference type="InterPro" id="IPR037185">
    <property type="entry name" value="EmrE-like"/>
</dbReference>
<feature type="compositionally biased region" description="Basic and acidic residues" evidence="6">
    <location>
        <begin position="298"/>
        <end position="327"/>
    </location>
</feature>
<feature type="transmembrane region" description="Helical" evidence="7">
    <location>
        <begin position="105"/>
        <end position="125"/>
    </location>
</feature>
<dbReference type="EMBL" id="CTRP01000014">
    <property type="protein sequence ID" value="CQR74249.1"/>
    <property type="molecule type" value="Genomic_DNA"/>
</dbReference>
<dbReference type="GO" id="GO:0016020">
    <property type="term" value="C:membrane"/>
    <property type="evidence" value="ECO:0007669"/>
    <property type="project" value="UniProtKB-SubCell"/>
</dbReference>
<keyword evidence="5 7" id="KW-0472">Membrane</keyword>
<dbReference type="AlphaFoldDB" id="A0A0U1L4K9"/>
<evidence type="ECO:0000256" key="2">
    <source>
        <dbReference type="ARBA" id="ARBA00007362"/>
    </source>
</evidence>
<feature type="transmembrane region" description="Helical" evidence="7">
    <location>
        <begin position="194"/>
        <end position="212"/>
    </location>
</feature>
<feature type="transmembrane region" description="Helical" evidence="7">
    <location>
        <begin position="76"/>
        <end position="99"/>
    </location>
</feature>
<sequence length="353" mass="38189">MENAMTKKKWLCQPGILAALTAALLFGAGTPFAKLLLNAVNPWLMAGLLYIGSGLGLTLYRWLTKAPVVKLPRQETFWFAGAIVAGGIVAPVLLMFGLTQTPACGASLLLNAESVFTALLAWFAFKENFDRRIALGMFAIVAGAVVLSWQGDAGFAGLWPSLALLGACFAWGIDNNLTRKVSLSDTTWIASIKGLVAGSVNLALAFLLGASLPPLFNLVFAMVVGFLSYGVSLALFVVGLRLLGTARTGAYFSIAPFIGAVIALAFGEPLTLPLVIAGALMALGVWLHLTEHHKHEHMHTELEHEHEHTHDEHHQHTHDSPAADGTKHNHQHRHSALIHRHEHFPDAHHQHEH</sequence>
<dbReference type="PANTHER" id="PTHR32322:SF2">
    <property type="entry name" value="EAMA DOMAIN-CONTAINING PROTEIN"/>
    <property type="match status" value="1"/>
</dbReference>
<proteinExistence type="inferred from homology"/>
<dbReference type="InterPro" id="IPR050638">
    <property type="entry name" value="AA-Vitamin_Transporters"/>
</dbReference>
<keyword evidence="3 7" id="KW-0812">Transmembrane</keyword>
<gene>
    <name evidence="9" type="ORF">SpAn4DRAFT_0711</name>
</gene>
<dbReference type="Proteomes" id="UP000049855">
    <property type="component" value="Unassembled WGS sequence"/>
</dbReference>
<evidence type="ECO:0000313" key="9">
    <source>
        <dbReference type="EMBL" id="CQR74249.1"/>
    </source>
</evidence>
<evidence type="ECO:0000256" key="4">
    <source>
        <dbReference type="ARBA" id="ARBA00022989"/>
    </source>
</evidence>
<accession>A0A0U1L4K9</accession>
<dbReference type="InterPro" id="IPR000620">
    <property type="entry name" value="EamA_dom"/>
</dbReference>
<dbReference type="SUPFAM" id="SSF103481">
    <property type="entry name" value="Multidrug resistance efflux transporter EmrE"/>
    <property type="match status" value="2"/>
</dbReference>
<feature type="transmembrane region" description="Helical" evidence="7">
    <location>
        <begin position="218"/>
        <end position="243"/>
    </location>
</feature>
<evidence type="ECO:0000256" key="7">
    <source>
        <dbReference type="SAM" id="Phobius"/>
    </source>
</evidence>
<feature type="transmembrane region" description="Helical" evidence="7">
    <location>
        <begin position="155"/>
        <end position="173"/>
    </location>
</feature>
<dbReference type="RefSeq" id="WP_021170258.1">
    <property type="nucleotide sequence ID" value="NZ_CTRP01000014.1"/>
</dbReference>
<feature type="domain" description="EamA" evidence="8">
    <location>
        <begin position="14"/>
        <end position="148"/>
    </location>
</feature>
<organism evidence="9 10">
    <name type="scientific">Sporomusa ovata</name>
    <dbReference type="NCBI Taxonomy" id="2378"/>
    <lineage>
        <taxon>Bacteria</taxon>
        <taxon>Bacillati</taxon>
        <taxon>Bacillota</taxon>
        <taxon>Negativicutes</taxon>
        <taxon>Selenomonadales</taxon>
        <taxon>Sporomusaceae</taxon>
        <taxon>Sporomusa</taxon>
    </lineage>
</organism>
<comment type="similarity">
    <text evidence="2">Belongs to the EamA transporter family.</text>
</comment>
<keyword evidence="4 7" id="KW-1133">Transmembrane helix</keyword>
<comment type="subcellular location">
    <subcellularLocation>
        <location evidence="1">Membrane</location>
        <topology evidence="1">Multi-pass membrane protein</topology>
    </subcellularLocation>
</comment>
<feature type="transmembrane region" description="Helical" evidence="7">
    <location>
        <begin position="132"/>
        <end position="149"/>
    </location>
</feature>
<evidence type="ECO:0000259" key="8">
    <source>
        <dbReference type="Pfam" id="PF00892"/>
    </source>
</evidence>
<dbReference type="Pfam" id="PF00892">
    <property type="entry name" value="EamA"/>
    <property type="match status" value="2"/>
</dbReference>
<reference evidence="10" key="1">
    <citation type="submission" date="2015-03" db="EMBL/GenBank/DDBJ databases">
        <authorList>
            <person name="Nijsse Bart"/>
        </authorList>
    </citation>
    <scope>NUCLEOTIDE SEQUENCE [LARGE SCALE GENOMIC DNA]</scope>
</reference>
<feature type="transmembrane region" description="Helical" evidence="7">
    <location>
        <begin position="272"/>
        <end position="289"/>
    </location>
</feature>
<feature type="region of interest" description="Disordered" evidence="6">
    <location>
        <begin position="297"/>
        <end position="335"/>
    </location>
</feature>
<protein>
    <submittedName>
        <fullName evidence="9">Permease of the drug/metabolite transporter (DMT) superfamily</fullName>
    </submittedName>
</protein>
<feature type="transmembrane region" description="Helical" evidence="7">
    <location>
        <begin position="43"/>
        <end position="64"/>
    </location>
</feature>